<dbReference type="Proteomes" id="UP000887013">
    <property type="component" value="Unassembled WGS sequence"/>
</dbReference>
<protein>
    <submittedName>
        <fullName evidence="1">Uncharacterized protein</fullName>
    </submittedName>
</protein>
<dbReference type="EMBL" id="BMAW01026440">
    <property type="protein sequence ID" value="GFT97359.1"/>
    <property type="molecule type" value="Genomic_DNA"/>
</dbReference>
<accession>A0A8X6NKZ0</accession>
<organism evidence="1 4">
    <name type="scientific">Nephila pilipes</name>
    <name type="common">Giant wood spider</name>
    <name type="synonym">Nephila maculata</name>
    <dbReference type="NCBI Taxonomy" id="299642"/>
    <lineage>
        <taxon>Eukaryota</taxon>
        <taxon>Metazoa</taxon>
        <taxon>Ecdysozoa</taxon>
        <taxon>Arthropoda</taxon>
        <taxon>Chelicerata</taxon>
        <taxon>Arachnida</taxon>
        <taxon>Araneae</taxon>
        <taxon>Araneomorphae</taxon>
        <taxon>Entelegynae</taxon>
        <taxon>Araneoidea</taxon>
        <taxon>Nephilidae</taxon>
        <taxon>Nephila</taxon>
    </lineage>
</organism>
<dbReference type="AlphaFoldDB" id="A0A8X6NKZ0"/>
<reference evidence="1" key="1">
    <citation type="submission" date="2020-08" db="EMBL/GenBank/DDBJ databases">
        <title>Multicomponent nature underlies the extraordinary mechanical properties of spider dragline silk.</title>
        <authorList>
            <person name="Kono N."/>
            <person name="Nakamura H."/>
            <person name="Mori M."/>
            <person name="Yoshida Y."/>
            <person name="Ohtoshi R."/>
            <person name="Malay A.D."/>
            <person name="Moran D.A.P."/>
            <person name="Tomita M."/>
            <person name="Numata K."/>
            <person name="Arakawa K."/>
        </authorList>
    </citation>
    <scope>NUCLEOTIDE SEQUENCE</scope>
</reference>
<evidence type="ECO:0000313" key="2">
    <source>
        <dbReference type="EMBL" id="GFT70575.1"/>
    </source>
</evidence>
<name>A0A8X6NKZ0_NEPPI</name>
<feature type="non-terminal residue" evidence="1">
    <location>
        <position position="31"/>
    </location>
</feature>
<dbReference type="EMBL" id="BMAW01116416">
    <property type="protein sequence ID" value="GFT70575.1"/>
    <property type="molecule type" value="Genomic_DNA"/>
</dbReference>
<keyword evidence="4" id="KW-1185">Reference proteome</keyword>
<evidence type="ECO:0000313" key="3">
    <source>
        <dbReference type="EMBL" id="GFT97359.1"/>
    </source>
</evidence>
<proteinExistence type="predicted"/>
<dbReference type="EMBL" id="BMAW01105617">
    <property type="protein sequence ID" value="GFT20011.1"/>
    <property type="molecule type" value="Genomic_DNA"/>
</dbReference>
<evidence type="ECO:0000313" key="4">
    <source>
        <dbReference type="Proteomes" id="UP000887013"/>
    </source>
</evidence>
<gene>
    <name evidence="3" type="ORF">NPIL_238381</name>
    <name evidence="1" type="ORF">NPIL_318411</name>
    <name evidence="2" type="ORF">NPIL_458411</name>
</gene>
<evidence type="ECO:0000313" key="1">
    <source>
        <dbReference type="EMBL" id="GFT20011.1"/>
    </source>
</evidence>
<sequence>MLHPHLTTDKADMGIWQRVKYIEEDLATMDE</sequence>
<comment type="caution">
    <text evidence="1">The sequence shown here is derived from an EMBL/GenBank/DDBJ whole genome shotgun (WGS) entry which is preliminary data.</text>
</comment>